<reference evidence="2 4" key="2">
    <citation type="submission" date="2019-05" db="EMBL/GenBank/DDBJ databases">
        <authorList>
            <consortium name="Pathogen Informatics"/>
        </authorList>
    </citation>
    <scope>NUCLEOTIDE SEQUENCE [LARGE SCALE GENOMIC DNA]</scope>
    <source>
        <strain evidence="2 4">NCTC12204</strain>
    </source>
</reference>
<evidence type="ECO:0000313" key="3">
    <source>
        <dbReference type="Proteomes" id="UP000253498"/>
    </source>
</evidence>
<dbReference type="AlphaFoldDB" id="A0A2U2P700"/>
<organism evidence="2 4">
    <name type="scientific">Enterococcus hirae</name>
    <dbReference type="NCBI Taxonomy" id="1354"/>
    <lineage>
        <taxon>Bacteria</taxon>
        <taxon>Bacillati</taxon>
        <taxon>Bacillota</taxon>
        <taxon>Bacilli</taxon>
        <taxon>Lactobacillales</taxon>
        <taxon>Enterococcaceae</taxon>
        <taxon>Enterococcus</taxon>
    </lineage>
</organism>
<name>A0A2U2P700_ENTHR</name>
<evidence type="ECO:0000313" key="4">
    <source>
        <dbReference type="Proteomes" id="UP000352698"/>
    </source>
</evidence>
<protein>
    <submittedName>
        <fullName evidence="2">Uncharacterized protein</fullName>
    </submittedName>
</protein>
<proteinExistence type="predicted"/>
<comment type="caution">
    <text evidence="2">The sequence shown here is derived from an EMBL/GenBank/DDBJ whole genome shotgun (WGS) entry which is preliminary data.</text>
</comment>
<gene>
    <name evidence="1" type="ORF">EB03_02077</name>
    <name evidence="2" type="ORF">NCTC12204_00202</name>
</gene>
<dbReference type="EMBL" id="LESJ01000006">
    <property type="protein sequence ID" value="RBT67313.1"/>
    <property type="molecule type" value="Genomic_DNA"/>
</dbReference>
<dbReference type="Proteomes" id="UP000253498">
    <property type="component" value="Unassembled WGS sequence"/>
</dbReference>
<dbReference type="Proteomes" id="UP000352698">
    <property type="component" value="Unassembled WGS sequence"/>
</dbReference>
<evidence type="ECO:0000313" key="2">
    <source>
        <dbReference type="EMBL" id="VTQ58707.1"/>
    </source>
</evidence>
<accession>A0A2U2P700</accession>
<sequence>MKLERGITVSACAVSGELATGKISNILTNVVIVEAGVKHYVVTKKVLKEQGYIIEEPEEELAKDYKDYIVAI</sequence>
<reference evidence="1 3" key="1">
    <citation type="submission" date="2015-06" db="EMBL/GenBank/DDBJ databases">
        <title>The Genome Sequence of Enterococcus hirae 88EA1.</title>
        <authorList>
            <consortium name="The Broad Institute Genomics Platform"/>
            <consortium name="The Broad Institute Genome Sequencing Center for Infectious Disease"/>
            <person name="Earl A.M."/>
            <person name="Van Tyne D."/>
            <person name="Lebreton F."/>
            <person name="Saavedra J.T."/>
            <person name="Gilmore M.S."/>
            <person name="Manson McGuire A."/>
            <person name="Clock S."/>
            <person name="Crupain M."/>
            <person name="Rangan U."/>
            <person name="Young S."/>
            <person name="Abouelleil A."/>
            <person name="Cao P."/>
            <person name="Chapman S.B."/>
            <person name="Griggs A."/>
            <person name="Priest M."/>
            <person name="Shea T."/>
            <person name="Wortman J."/>
            <person name="Nusbaum C."/>
            <person name="Birren B."/>
        </authorList>
    </citation>
    <scope>NUCLEOTIDE SEQUENCE [LARGE SCALE GENOMIC DNA]</scope>
    <source>
        <strain evidence="1 3">88EA1</strain>
    </source>
</reference>
<dbReference type="EMBL" id="CABEEP010000001">
    <property type="protein sequence ID" value="VTQ58707.1"/>
    <property type="molecule type" value="Genomic_DNA"/>
</dbReference>
<evidence type="ECO:0000313" key="1">
    <source>
        <dbReference type="EMBL" id="RBT67313.1"/>
    </source>
</evidence>
<dbReference type="RefSeq" id="WP_010720317.1">
    <property type="nucleotide sequence ID" value="NZ_AP027299.1"/>
</dbReference>